<accession>A0A3M7TA83</accession>
<protein>
    <submittedName>
        <fullName evidence="1">Uncharacterized protein</fullName>
    </submittedName>
</protein>
<dbReference type="AlphaFoldDB" id="A0A3M7TA83"/>
<comment type="caution">
    <text evidence="1">The sequence shown here is derived from an EMBL/GenBank/DDBJ whole genome shotgun (WGS) entry which is preliminary data.</text>
</comment>
<organism evidence="1 2">
    <name type="scientific">Brachionus plicatilis</name>
    <name type="common">Marine rotifer</name>
    <name type="synonym">Brachionus muelleri</name>
    <dbReference type="NCBI Taxonomy" id="10195"/>
    <lineage>
        <taxon>Eukaryota</taxon>
        <taxon>Metazoa</taxon>
        <taxon>Spiralia</taxon>
        <taxon>Gnathifera</taxon>
        <taxon>Rotifera</taxon>
        <taxon>Eurotatoria</taxon>
        <taxon>Monogononta</taxon>
        <taxon>Pseudotrocha</taxon>
        <taxon>Ploima</taxon>
        <taxon>Brachionidae</taxon>
        <taxon>Brachionus</taxon>
    </lineage>
</organism>
<dbReference type="Proteomes" id="UP000276133">
    <property type="component" value="Unassembled WGS sequence"/>
</dbReference>
<evidence type="ECO:0000313" key="2">
    <source>
        <dbReference type="Proteomes" id="UP000276133"/>
    </source>
</evidence>
<proteinExistence type="predicted"/>
<evidence type="ECO:0000313" key="1">
    <source>
        <dbReference type="EMBL" id="RNA44996.1"/>
    </source>
</evidence>
<name>A0A3M7TA83_BRAPC</name>
<dbReference type="EMBL" id="REGN01000041">
    <property type="protein sequence ID" value="RNA44996.1"/>
    <property type="molecule type" value="Genomic_DNA"/>
</dbReference>
<keyword evidence="2" id="KW-1185">Reference proteome</keyword>
<gene>
    <name evidence="1" type="ORF">BpHYR1_042308</name>
</gene>
<sequence length="87" mass="10409">MSQNHKIWTRVKSSLITFIYYTRLQQIIKIKNSLTEPDILRCLAIAVYSRKNVVSVYYLTYLGAHFFFNIQYSKLYITKRAKEHCII</sequence>
<reference evidence="1 2" key="1">
    <citation type="journal article" date="2018" name="Sci. Rep.">
        <title>Genomic signatures of local adaptation to the degree of environmental predictability in rotifers.</title>
        <authorList>
            <person name="Franch-Gras L."/>
            <person name="Hahn C."/>
            <person name="Garcia-Roger E.M."/>
            <person name="Carmona M.J."/>
            <person name="Serra M."/>
            <person name="Gomez A."/>
        </authorList>
    </citation>
    <scope>NUCLEOTIDE SEQUENCE [LARGE SCALE GENOMIC DNA]</scope>
    <source>
        <strain evidence="1">HYR1</strain>
    </source>
</reference>